<reference evidence="1 2" key="1">
    <citation type="submission" date="2018-06" db="EMBL/GenBank/DDBJ databases">
        <title>Noncontiguous genome sequence of Ruminococcaceae bacterium ASD2818.</title>
        <authorList>
            <person name="Chaplin A.V."/>
            <person name="Sokolova S.R."/>
            <person name="Kochetkova T.O."/>
            <person name="Goltsov A.Y."/>
            <person name="Trofimov D.Y."/>
            <person name="Efimov B.A."/>
        </authorList>
    </citation>
    <scope>NUCLEOTIDE SEQUENCE [LARGE SCALE GENOMIC DNA]</scope>
    <source>
        <strain evidence="1 2">ASD2818</strain>
    </source>
</reference>
<evidence type="ECO:0008006" key="3">
    <source>
        <dbReference type="Google" id="ProtNLM"/>
    </source>
</evidence>
<dbReference type="RefSeq" id="WP_112332599.1">
    <property type="nucleotide sequence ID" value="NZ_QLYR01000004.1"/>
</dbReference>
<organism evidence="1 2">
    <name type="scientific">Hydrogeniiclostridium mannosilyticum</name>
    <dbReference type="NCBI Taxonomy" id="2764322"/>
    <lineage>
        <taxon>Bacteria</taxon>
        <taxon>Bacillati</taxon>
        <taxon>Bacillota</taxon>
        <taxon>Clostridia</taxon>
        <taxon>Eubacteriales</taxon>
        <taxon>Acutalibacteraceae</taxon>
        <taxon>Hydrogeniiclostridium</taxon>
    </lineage>
</organism>
<protein>
    <recommendedName>
        <fullName evidence="3">DUF4942 domain-containing protein</fullName>
    </recommendedName>
</protein>
<gene>
    <name evidence="1" type="ORF">DPQ25_07725</name>
</gene>
<accession>A0A328UBC1</accession>
<comment type="caution">
    <text evidence="1">The sequence shown here is derived from an EMBL/GenBank/DDBJ whole genome shotgun (WGS) entry which is preliminary data.</text>
</comment>
<dbReference type="EMBL" id="QLYR01000004">
    <property type="protein sequence ID" value="RAQ28677.1"/>
    <property type="molecule type" value="Genomic_DNA"/>
</dbReference>
<dbReference type="Proteomes" id="UP000249377">
    <property type="component" value="Unassembled WGS sequence"/>
</dbReference>
<proteinExistence type="predicted"/>
<evidence type="ECO:0000313" key="2">
    <source>
        <dbReference type="Proteomes" id="UP000249377"/>
    </source>
</evidence>
<name>A0A328UBC1_9FIRM</name>
<dbReference type="AlphaFoldDB" id="A0A328UBC1"/>
<sequence>MNALDKLDAVQITEDNRISEKDLLFCKAHQEAYTAAKTALTELEYIWTDIVSRQAETLKSAAAIWNNVQKYAYVPHFSTEKIHEQMELLHDIFISNLVRYFNNRYHVCLDVDSIIDLLLPHKPKSDYLSPNTEAIEEYHQKLRSMKVDYKDVLDQIFIQLGGRTFLERAVDEIKERCHKAAWSTYSGKAEYELKNDTIRFTYGCQFSDLFGKWELTDSMEEILRGMAYFESEILGYYPASIENLLGWNRREDPIFEFASCAKFQSLRMFKNGRVDVKFKNKGYASKFVSEFLGLVC</sequence>
<evidence type="ECO:0000313" key="1">
    <source>
        <dbReference type="EMBL" id="RAQ28677.1"/>
    </source>
</evidence>
<keyword evidence="2" id="KW-1185">Reference proteome</keyword>